<feature type="domain" description="Porin" evidence="12">
    <location>
        <begin position="7"/>
        <end position="308"/>
    </location>
</feature>
<dbReference type="EMBL" id="JAZIBG010000028">
    <property type="protein sequence ID" value="MEF7615171.1"/>
    <property type="molecule type" value="Genomic_DNA"/>
</dbReference>
<evidence type="ECO:0000256" key="2">
    <source>
        <dbReference type="ARBA" id="ARBA00011233"/>
    </source>
</evidence>
<gene>
    <name evidence="13" type="ORF">V4F39_14715</name>
</gene>
<evidence type="ECO:0000256" key="7">
    <source>
        <dbReference type="ARBA" id="ARBA00023065"/>
    </source>
</evidence>
<keyword evidence="14" id="KW-1185">Reference proteome</keyword>
<dbReference type="Gene3D" id="2.40.160.10">
    <property type="entry name" value="Porin"/>
    <property type="match status" value="1"/>
</dbReference>
<dbReference type="Pfam" id="PF13609">
    <property type="entry name" value="Porin_4"/>
    <property type="match status" value="1"/>
</dbReference>
<dbReference type="InterPro" id="IPR033900">
    <property type="entry name" value="Gram_neg_porin_domain"/>
</dbReference>
<evidence type="ECO:0000313" key="14">
    <source>
        <dbReference type="Proteomes" id="UP001336250"/>
    </source>
</evidence>
<comment type="subcellular location">
    <subcellularLocation>
        <location evidence="1">Cell outer membrane</location>
        <topology evidence="1">Multi-pass membrane protein</topology>
    </subcellularLocation>
</comment>
<evidence type="ECO:0000256" key="4">
    <source>
        <dbReference type="ARBA" id="ARBA00022452"/>
    </source>
</evidence>
<keyword evidence="4" id="KW-1134">Transmembrane beta strand</keyword>
<evidence type="ECO:0000256" key="6">
    <source>
        <dbReference type="ARBA" id="ARBA00022729"/>
    </source>
</evidence>
<keyword evidence="6 11" id="KW-0732">Signal</keyword>
<feature type="chain" id="PRO_5044004402" evidence="11">
    <location>
        <begin position="21"/>
        <end position="339"/>
    </location>
</feature>
<comment type="caution">
    <text evidence="13">The sequence shown here is derived from an EMBL/GenBank/DDBJ whole genome shotgun (WGS) entry which is preliminary data.</text>
</comment>
<keyword evidence="7" id="KW-0406">Ion transport</keyword>
<dbReference type="SUPFAM" id="SSF56935">
    <property type="entry name" value="Porins"/>
    <property type="match status" value="1"/>
</dbReference>
<organism evidence="13 14">
    <name type="scientific">Aquincola agrisoli</name>
    <dbReference type="NCBI Taxonomy" id="3119538"/>
    <lineage>
        <taxon>Bacteria</taxon>
        <taxon>Pseudomonadati</taxon>
        <taxon>Pseudomonadota</taxon>
        <taxon>Betaproteobacteria</taxon>
        <taxon>Burkholderiales</taxon>
        <taxon>Sphaerotilaceae</taxon>
        <taxon>Aquincola</taxon>
    </lineage>
</organism>
<dbReference type="GO" id="GO:0046930">
    <property type="term" value="C:pore complex"/>
    <property type="evidence" value="ECO:0007669"/>
    <property type="project" value="UniProtKB-KW"/>
</dbReference>
<name>A0AAW9QCT1_9BURK</name>
<dbReference type="Proteomes" id="UP001336250">
    <property type="component" value="Unassembled WGS sequence"/>
</dbReference>
<evidence type="ECO:0000256" key="11">
    <source>
        <dbReference type="SAM" id="SignalP"/>
    </source>
</evidence>
<keyword evidence="9" id="KW-0472">Membrane</keyword>
<protein>
    <submittedName>
        <fullName evidence="13">Porin</fullName>
    </submittedName>
</protein>
<evidence type="ECO:0000256" key="3">
    <source>
        <dbReference type="ARBA" id="ARBA00022448"/>
    </source>
</evidence>
<evidence type="ECO:0000256" key="1">
    <source>
        <dbReference type="ARBA" id="ARBA00004571"/>
    </source>
</evidence>
<keyword evidence="10" id="KW-0998">Cell outer membrane</keyword>
<dbReference type="PANTHER" id="PTHR34501:SF9">
    <property type="entry name" value="MAJOR OUTER MEMBRANE PROTEIN P.IA"/>
    <property type="match status" value="1"/>
</dbReference>
<dbReference type="RefSeq" id="WP_332290302.1">
    <property type="nucleotide sequence ID" value="NZ_JAZIBG010000028.1"/>
</dbReference>
<sequence>MKKTLFALAALGAFAGAASAQSSVTLFGVVDVAGRYVKNGDVKQWQLANNGNSSSRFGVRGVEDLGGGLKAGFWLESAINPDSGTADSSKFWGRRSTVSLMGNFGEVRLGRDKTPTQLALESSDPFGATGIADISNLYVSAPGSTVVSKSRADNMVQYFLPSTLGGVYGTLAVAAGEGTTGAKYMGGRIGWKSGPVDVSFAYGRNEEVLGNEDLDLYVLAGTYDFGVAKLFASFQNAEIDNMKDRLLTVGTAVPFGAGEFRASYSKVDGKGGAIDDREADKFAIGYVHNLSKRTALYTTYAYIKNDGTGAYSVAGNGATSAQLRGEKSQGFDLGIRHSF</sequence>
<dbReference type="AlphaFoldDB" id="A0AAW9QCT1"/>
<evidence type="ECO:0000259" key="12">
    <source>
        <dbReference type="Pfam" id="PF13609"/>
    </source>
</evidence>
<keyword evidence="3" id="KW-0813">Transport</keyword>
<evidence type="ECO:0000256" key="8">
    <source>
        <dbReference type="ARBA" id="ARBA00023114"/>
    </source>
</evidence>
<comment type="subunit">
    <text evidence="2">Homotrimer.</text>
</comment>
<evidence type="ECO:0000256" key="9">
    <source>
        <dbReference type="ARBA" id="ARBA00023136"/>
    </source>
</evidence>
<proteinExistence type="predicted"/>
<evidence type="ECO:0000256" key="5">
    <source>
        <dbReference type="ARBA" id="ARBA00022692"/>
    </source>
</evidence>
<dbReference type="GO" id="GO:0015288">
    <property type="term" value="F:porin activity"/>
    <property type="evidence" value="ECO:0007669"/>
    <property type="project" value="UniProtKB-KW"/>
</dbReference>
<evidence type="ECO:0000256" key="10">
    <source>
        <dbReference type="ARBA" id="ARBA00023237"/>
    </source>
</evidence>
<dbReference type="InterPro" id="IPR050298">
    <property type="entry name" value="Gram-neg_bact_OMP"/>
</dbReference>
<dbReference type="InterPro" id="IPR023614">
    <property type="entry name" value="Porin_dom_sf"/>
</dbReference>
<evidence type="ECO:0000313" key="13">
    <source>
        <dbReference type="EMBL" id="MEF7615171.1"/>
    </source>
</evidence>
<dbReference type="GO" id="GO:0009279">
    <property type="term" value="C:cell outer membrane"/>
    <property type="evidence" value="ECO:0007669"/>
    <property type="project" value="UniProtKB-SubCell"/>
</dbReference>
<accession>A0AAW9QCT1</accession>
<feature type="signal peptide" evidence="11">
    <location>
        <begin position="1"/>
        <end position="20"/>
    </location>
</feature>
<keyword evidence="8" id="KW-0626">Porin</keyword>
<reference evidence="13 14" key="1">
    <citation type="submission" date="2024-02" db="EMBL/GenBank/DDBJ databases">
        <title>Genome sequence of Aquincola sp. MAHUQ-54.</title>
        <authorList>
            <person name="Huq M.A."/>
        </authorList>
    </citation>
    <scope>NUCLEOTIDE SEQUENCE [LARGE SCALE GENOMIC DNA]</scope>
    <source>
        <strain evidence="13 14">MAHUQ-54</strain>
    </source>
</reference>
<dbReference type="GO" id="GO:0006811">
    <property type="term" value="P:monoatomic ion transport"/>
    <property type="evidence" value="ECO:0007669"/>
    <property type="project" value="UniProtKB-KW"/>
</dbReference>
<keyword evidence="5" id="KW-0812">Transmembrane</keyword>
<dbReference type="CDD" id="cd00342">
    <property type="entry name" value="gram_neg_porins"/>
    <property type="match status" value="1"/>
</dbReference>
<dbReference type="PANTHER" id="PTHR34501">
    <property type="entry name" value="PROTEIN YDDL-RELATED"/>
    <property type="match status" value="1"/>
</dbReference>